<evidence type="ECO:0000256" key="2">
    <source>
        <dbReference type="ARBA" id="ARBA00022540"/>
    </source>
</evidence>
<dbReference type="SUPFAM" id="SSF48371">
    <property type="entry name" value="ARM repeat"/>
    <property type="match status" value="2"/>
</dbReference>
<feature type="region of interest" description="Disordered" evidence="4">
    <location>
        <begin position="984"/>
        <end position="1192"/>
    </location>
</feature>
<proteinExistence type="inferred from homology"/>
<feature type="compositionally biased region" description="Gly residues" evidence="4">
    <location>
        <begin position="1028"/>
        <end position="1043"/>
    </location>
</feature>
<dbReference type="GO" id="GO:0003729">
    <property type="term" value="F:mRNA binding"/>
    <property type="evidence" value="ECO:0007669"/>
    <property type="project" value="TreeGrafter"/>
</dbReference>
<feature type="compositionally biased region" description="Low complexity" evidence="4">
    <location>
        <begin position="403"/>
        <end position="418"/>
    </location>
</feature>
<feature type="compositionally biased region" description="Low complexity" evidence="4">
    <location>
        <begin position="184"/>
        <end position="199"/>
    </location>
</feature>
<dbReference type="InterPro" id="IPR003891">
    <property type="entry name" value="Initiation_fac_eIF4g_MI"/>
</dbReference>
<feature type="compositionally biased region" description="Gly residues" evidence="4">
    <location>
        <begin position="637"/>
        <end position="649"/>
    </location>
</feature>
<evidence type="ECO:0000256" key="4">
    <source>
        <dbReference type="SAM" id="MobiDB-lite"/>
    </source>
</evidence>
<dbReference type="Proteomes" id="UP000186922">
    <property type="component" value="Unassembled WGS sequence"/>
</dbReference>
<dbReference type="EMBL" id="BDGG01000006">
    <property type="protein sequence ID" value="GAV00547.1"/>
    <property type="molecule type" value="Genomic_DNA"/>
</dbReference>
<dbReference type="GO" id="GO:0003743">
    <property type="term" value="F:translation initiation factor activity"/>
    <property type="evidence" value="ECO:0007669"/>
    <property type="project" value="UniProtKB-KW"/>
</dbReference>
<reference evidence="6 7" key="1">
    <citation type="journal article" date="2016" name="Nat. Commun.">
        <title>Extremotolerant tardigrade genome and improved radiotolerance of human cultured cells by tardigrade-unique protein.</title>
        <authorList>
            <person name="Hashimoto T."/>
            <person name="Horikawa D.D."/>
            <person name="Saito Y."/>
            <person name="Kuwahara H."/>
            <person name="Kozuka-Hata H."/>
            <person name="Shin-I T."/>
            <person name="Minakuchi Y."/>
            <person name="Ohishi K."/>
            <person name="Motoyama A."/>
            <person name="Aizu T."/>
            <person name="Enomoto A."/>
            <person name="Kondo K."/>
            <person name="Tanaka S."/>
            <person name="Hara Y."/>
            <person name="Koshikawa S."/>
            <person name="Sagara H."/>
            <person name="Miura T."/>
            <person name="Yokobori S."/>
            <person name="Miyagawa K."/>
            <person name="Suzuki Y."/>
            <person name="Kubo T."/>
            <person name="Oyama M."/>
            <person name="Kohara Y."/>
            <person name="Fujiyama A."/>
            <person name="Arakawa K."/>
            <person name="Katayama T."/>
            <person name="Toyoda A."/>
            <person name="Kunieda T."/>
        </authorList>
    </citation>
    <scope>NUCLEOTIDE SEQUENCE [LARGE SCALE GENOMIC DNA]</scope>
    <source>
        <strain evidence="6 7">YOKOZUNA-1</strain>
    </source>
</reference>
<keyword evidence="2" id="KW-0396">Initiation factor</keyword>
<dbReference type="Gene3D" id="1.25.40.180">
    <property type="match status" value="2"/>
</dbReference>
<feature type="compositionally biased region" description="Polar residues" evidence="4">
    <location>
        <begin position="1"/>
        <end position="25"/>
    </location>
</feature>
<evidence type="ECO:0000256" key="3">
    <source>
        <dbReference type="ARBA" id="ARBA00022917"/>
    </source>
</evidence>
<feature type="region of interest" description="Disordered" evidence="4">
    <location>
        <begin position="616"/>
        <end position="670"/>
    </location>
</feature>
<feature type="compositionally biased region" description="Polar residues" evidence="4">
    <location>
        <begin position="45"/>
        <end position="57"/>
    </location>
</feature>
<dbReference type="PROSITE" id="PS51366">
    <property type="entry name" value="MI"/>
    <property type="match status" value="1"/>
</dbReference>
<dbReference type="PANTHER" id="PTHR23253:SF9">
    <property type="entry name" value="EUKARYOTIC TRANSLATION INITIATION FACTOR 4 GAMMA 2"/>
    <property type="match status" value="1"/>
</dbReference>
<feature type="compositionally biased region" description="Polar residues" evidence="4">
    <location>
        <begin position="1147"/>
        <end position="1161"/>
    </location>
</feature>
<feature type="compositionally biased region" description="Basic and acidic residues" evidence="4">
    <location>
        <begin position="422"/>
        <end position="438"/>
    </location>
</feature>
<feature type="compositionally biased region" description="Polar residues" evidence="4">
    <location>
        <begin position="1112"/>
        <end position="1127"/>
    </location>
</feature>
<feature type="region of interest" description="Disordered" evidence="4">
    <location>
        <begin position="175"/>
        <end position="242"/>
    </location>
</feature>
<feature type="region of interest" description="Disordered" evidence="4">
    <location>
        <begin position="253"/>
        <end position="272"/>
    </location>
</feature>
<feature type="compositionally biased region" description="Basic and acidic residues" evidence="4">
    <location>
        <begin position="503"/>
        <end position="515"/>
    </location>
</feature>
<dbReference type="STRING" id="947166.A0A1D1VFW3"/>
<feature type="domain" description="MI" evidence="5">
    <location>
        <begin position="1192"/>
        <end position="1320"/>
    </location>
</feature>
<dbReference type="Pfam" id="PF02854">
    <property type="entry name" value="MIF4G"/>
    <property type="match status" value="1"/>
</dbReference>
<evidence type="ECO:0000259" key="5">
    <source>
        <dbReference type="PROSITE" id="PS51366"/>
    </source>
</evidence>
<feature type="compositionally biased region" description="Low complexity" evidence="4">
    <location>
        <begin position="1044"/>
        <end position="1058"/>
    </location>
</feature>
<sequence length="1361" mass="148069">MKELSNTNQTSTNMETTNVVNFNSGQQQSQQQNIRHRPPSAPQKARTTSGSYPNQNSAPGGAGGYLPPGQQGMSNHQGPPPPQFMQNGQAFNPAMMPGMYSFPPQSPFVPGGVVMTMPMGGMPYYSPQQIPGQQMPQRMPQAMPMSYGTSPVQGGFYMPAGALVAPQFNPNQPAFVPGPSGALSQGYPSPQGSVSPSVSTGGAGQPGINAAPRFSVPDVVAQTTGAAPGTPSFAPRPPGVGPPVRPYWQTDPLFVPGQAPGRTPSVPIATKPLPERKKNVLVFTDPKSGSVVDIPKTDEKPKAAAVPADASQLQTSEPTSRQSSVSESVAAEDKKEPTTEDDLKRSIQGDFARQIHARMNEGGSTSRTTSESSGGAPKSKDTESKGQIGDSPTVVKNDTGVTSSQQQQQSSSDQMRQQPGETRPHEDAAKADRARTTPESKPPVSDVPSVKTEASDTPPQPTVTSSSNTSSKPPAMPSEASQPVMDKVSLEPRRPSATATPELKSEEPVKPHVDRGMGLGAMPEIRRKSVQVQDARLARPPHVATPPPAVQENRQAENRPVENVNGEVEVEHEMEKLEKVAGRQTYDRSALLSLENKYKQGNMMASDDLKNKVNAIIKKDGGGGGQGGHRNDQYHGQGQGRGGGGGGYDQRGPQMPRVNSSRNFQQEEHQQRVITLNRDLSASIASSENAWKPSYKKDKVQIDSEEAEKESILSSVRALLNKISPNNYEKLSNKMLDMPFTKSGELLVGAVDVIFDKALDEQNYAEIYAKLCRKLIDLQVPLEPGEVDDKGNPAQAMKFRTVLLQRAQHYFEKTEREEQESDKDKEDVTVDPEVAEQKRVKAKRHYVGNITFISELYKFDMLTDRVILSCFQRLLPKRPDFKDADEEKMECLCKLLMTCSQKIVKPEFVTSVKFFFDQLQKMIDLKVTSSRIRFLMQDAIDLKNNNFVPRKLNASKGLKTKEEVRQEKMKEEAQSKAETMTAIHQLPPPMPQGRPPMGPDRSRQPPPHLAGGIKSVRSVPNAMNNMQGGAGMAGRDGRQGGQMGQPASAVKTSSVASKPNKFLSMVGQSDRQGSGGASGGPVTLGPQRWTSGSGSLNPPPRTSLGPFGNRMDNPNRSATNSRENSMSRGEHRGSLTNTPDMRVGSPMTESSSNQGSPQITPAPTPRMGSPMNVPTDERNEEPKEQGPVPEEELEDFTKHLVASFLNADDAEMQEELSGASSQLARLSPDQKERFIVTVAANLYVEAKKPDRPKHVALLMGLAKEGSLPPETLVNGFGQAVALTEDIEMDVPQYKEYLVEMMGPLILAEIFPVDRLDEVFGKSDVEKYHSTFRKWLNEPDRIASDQKESLVNKDPAWAKLLQ</sequence>
<dbReference type="InterPro" id="IPR003890">
    <property type="entry name" value="MIF4G-like_typ-3"/>
</dbReference>
<evidence type="ECO:0000256" key="1">
    <source>
        <dbReference type="ARBA" id="ARBA00005775"/>
    </source>
</evidence>
<feature type="region of interest" description="Disordered" evidence="4">
    <location>
        <begin position="279"/>
        <end position="573"/>
    </location>
</feature>
<gene>
    <name evidence="6" type="primary">RvY_11378-1</name>
    <name evidence="6" type="synonym">RvY_11378.1</name>
    <name evidence="6" type="ORF">RvY_11378</name>
</gene>
<evidence type="ECO:0000313" key="6">
    <source>
        <dbReference type="EMBL" id="GAV00547.1"/>
    </source>
</evidence>
<keyword evidence="3" id="KW-0648">Protein biosynthesis</keyword>
<dbReference type="SMART" id="SM00543">
    <property type="entry name" value="MIF4G"/>
    <property type="match status" value="1"/>
</dbReference>
<dbReference type="PANTHER" id="PTHR23253">
    <property type="entry name" value="EUKARYOTIC TRANSLATION INITIATION FACTOR 4 GAMMA"/>
    <property type="match status" value="1"/>
</dbReference>
<dbReference type="InterPro" id="IPR016024">
    <property type="entry name" value="ARM-type_fold"/>
</dbReference>
<evidence type="ECO:0000313" key="7">
    <source>
        <dbReference type="Proteomes" id="UP000186922"/>
    </source>
</evidence>
<keyword evidence="7" id="KW-1185">Reference proteome</keyword>
<feature type="compositionally biased region" description="Pro residues" evidence="4">
    <location>
        <begin position="986"/>
        <end position="1008"/>
    </location>
</feature>
<comment type="similarity">
    <text evidence="1">Belongs to the eukaryotic initiation factor 4G family.</text>
</comment>
<name>A0A1D1VFW3_RAMVA</name>
<dbReference type="OrthoDB" id="10071175at2759"/>
<feature type="compositionally biased region" description="Polar residues" evidence="4">
    <location>
        <begin position="311"/>
        <end position="327"/>
    </location>
</feature>
<comment type="caution">
    <text evidence="6">The sequence shown here is derived from an EMBL/GenBank/DDBJ whole genome shotgun (WGS) entry which is preliminary data.</text>
</comment>
<feature type="compositionally biased region" description="Low complexity" evidence="4">
    <location>
        <begin position="361"/>
        <end position="375"/>
    </location>
</feature>
<dbReference type="Pfam" id="PF02847">
    <property type="entry name" value="MA3"/>
    <property type="match status" value="1"/>
</dbReference>
<feature type="region of interest" description="Disordered" evidence="4">
    <location>
        <begin position="1"/>
        <end position="83"/>
    </location>
</feature>
<organism evidence="6 7">
    <name type="scientific">Ramazzottius varieornatus</name>
    <name type="common">Water bear</name>
    <name type="synonym">Tardigrade</name>
    <dbReference type="NCBI Taxonomy" id="947166"/>
    <lineage>
        <taxon>Eukaryota</taxon>
        <taxon>Metazoa</taxon>
        <taxon>Ecdysozoa</taxon>
        <taxon>Tardigrada</taxon>
        <taxon>Eutardigrada</taxon>
        <taxon>Parachela</taxon>
        <taxon>Hypsibioidea</taxon>
        <taxon>Ramazzottiidae</taxon>
        <taxon>Ramazzottius</taxon>
    </lineage>
</organism>
<dbReference type="GO" id="GO:0016281">
    <property type="term" value="C:eukaryotic translation initiation factor 4F complex"/>
    <property type="evidence" value="ECO:0007669"/>
    <property type="project" value="TreeGrafter"/>
</dbReference>
<feature type="compositionally biased region" description="Basic and acidic residues" evidence="4">
    <location>
        <begin position="331"/>
        <end position="347"/>
    </location>
</feature>
<accession>A0A1D1VFW3</accession>
<protein>
    <recommendedName>
        <fullName evidence="5">MI domain-containing protein</fullName>
    </recommendedName>
</protein>
<feature type="compositionally biased region" description="Basic and acidic residues" evidence="4">
    <location>
        <begin position="1175"/>
        <end position="1184"/>
    </location>
</feature>
<feature type="compositionally biased region" description="Polar residues" evidence="4">
    <location>
        <begin position="462"/>
        <end position="472"/>
    </location>
</feature>